<comment type="caution">
    <text evidence="2">The sequence shown here is derived from an EMBL/GenBank/DDBJ whole genome shotgun (WGS) entry which is preliminary data.</text>
</comment>
<dbReference type="AlphaFoldDB" id="A0A1G4I0K1"/>
<reference evidence="2" key="1">
    <citation type="submission" date="2016-09" db="EMBL/GenBank/DDBJ databases">
        <authorList>
            <person name="Hebert L."/>
            <person name="Moumen B."/>
        </authorList>
    </citation>
    <scope>NUCLEOTIDE SEQUENCE [LARGE SCALE GENOMIC DNA]</scope>
    <source>
        <strain evidence="2">OVI</strain>
    </source>
</reference>
<accession>A0A1G4I0K1</accession>
<dbReference type="GeneID" id="92380940"/>
<name>A0A1G4I0K1_TRYEQ</name>
<organism evidence="2 3">
    <name type="scientific">Trypanosoma equiperdum</name>
    <dbReference type="NCBI Taxonomy" id="5694"/>
    <lineage>
        <taxon>Eukaryota</taxon>
        <taxon>Discoba</taxon>
        <taxon>Euglenozoa</taxon>
        <taxon>Kinetoplastea</taxon>
        <taxon>Metakinetoplastina</taxon>
        <taxon>Trypanosomatida</taxon>
        <taxon>Trypanosomatidae</taxon>
        <taxon>Trypanosoma</taxon>
    </lineage>
</organism>
<feature type="region of interest" description="Disordered" evidence="1">
    <location>
        <begin position="196"/>
        <end position="254"/>
    </location>
</feature>
<protein>
    <submittedName>
        <fullName evidence="2">Uncharacterized protein</fullName>
    </submittedName>
</protein>
<dbReference type="EMBL" id="CZPT02000213">
    <property type="protein sequence ID" value="SCU65084.1"/>
    <property type="molecule type" value="Genomic_DNA"/>
</dbReference>
<evidence type="ECO:0000256" key="1">
    <source>
        <dbReference type="SAM" id="MobiDB-lite"/>
    </source>
</evidence>
<feature type="region of interest" description="Disordered" evidence="1">
    <location>
        <begin position="125"/>
        <end position="145"/>
    </location>
</feature>
<dbReference type="RefSeq" id="XP_067076739.1">
    <property type="nucleotide sequence ID" value="XM_067220638.1"/>
</dbReference>
<keyword evidence="3" id="KW-1185">Reference proteome</keyword>
<dbReference type="Proteomes" id="UP000195570">
    <property type="component" value="Unassembled WGS sequence"/>
</dbReference>
<feature type="compositionally biased region" description="Polar residues" evidence="1">
    <location>
        <begin position="201"/>
        <end position="211"/>
    </location>
</feature>
<evidence type="ECO:0000313" key="2">
    <source>
        <dbReference type="EMBL" id="SCU65084.1"/>
    </source>
</evidence>
<evidence type="ECO:0000313" key="3">
    <source>
        <dbReference type="Proteomes" id="UP000195570"/>
    </source>
</evidence>
<sequence length="254" mass="27795">MSRSRNIVAMPPSTKVQNSVEFSLRQRLFDTQKLAQMRLQRVMELKDEVARLRELLGNLRGGEEGDDPASPQRIRSPIKSTIRREKFSLGEQGGRIATAVASRRGRSNEAAAQRDIIVTVGAGSRRRGNLTPTRGATSPKGSDKARPMVLKITRDPSPYARTARASNCSGGDPLGLFHTSFQLAHGKGATNIRRLRPTRRSLVTGTTSANSPERRLGRRSPTRLPLSNPMGEHLSTSASISCRGLHSPTARQRA</sequence>
<proteinExistence type="predicted"/>
<feature type="compositionally biased region" description="Polar residues" evidence="1">
    <location>
        <begin position="130"/>
        <end position="140"/>
    </location>
</feature>
<gene>
    <name evidence="2" type="ORF">TEOVI_000700600</name>
</gene>
<dbReference type="VEuPathDB" id="TriTrypDB:TEOVI_000700600"/>